<dbReference type="GO" id="GO:0046983">
    <property type="term" value="F:protein dimerization activity"/>
    <property type="evidence" value="ECO:0007669"/>
    <property type="project" value="InterPro"/>
</dbReference>
<comment type="caution">
    <text evidence="8">The sequence shown here is derived from an EMBL/GenBank/DDBJ whole genome shotgun (WGS) entry which is preliminary data.</text>
</comment>
<comment type="subcellular location">
    <subcellularLocation>
        <location evidence="1">Nucleus</location>
    </subcellularLocation>
</comment>
<keyword evidence="4" id="KW-0804">Transcription</keyword>
<reference evidence="8 9" key="1">
    <citation type="submission" date="2020-09" db="EMBL/GenBank/DDBJ databases">
        <title>De no assembly of potato wild relative species, Solanum commersonii.</title>
        <authorList>
            <person name="Cho K."/>
        </authorList>
    </citation>
    <scope>NUCLEOTIDE SEQUENCE [LARGE SCALE GENOMIC DNA]</scope>
    <source>
        <strain evidence="8">LZ3.2</strain>
        <tissue evidence="8">Leaf</tissue>
    </source>
</reference>
<evidence type="ECO:0000256" key="4">
    <source>
        <dbReference type="ARBA" id="ARBA00023163"/>
    </source>
</evidence>
<organism evidence="8 9">
    <name type="scientific">Solanum commersonii</name>
    <name type="common">Commerson's wild potato</name>
    <name type="synonym">Commerson's nightshade</name>
    <dbReference type="NCBI Taxonomy" id="4109"/>
    <lineage>
        <taxon>Eukaryota</taxon>
        <taxon>Viridiplantae</taxon>
        <taxon>Streptophyta</taxon>
        <taxon>Embryophyta</taxon>
        <taxon>Tracheophyta</taxon>
        <taxon>Spermatophyta</taxon>
        <taxon>Magnoliopsida</taxon>
        <taxon>eudicotyledons</taxon>
        <taxon>Gunneridae</taxon>
        <taxon>Pentapetalae</taxon>
        <taxon>asterids</taxon>
        <taxon>lamiids</taxon>
        <taxon>Solanales</taxon>
        <taxon>Solanaceae</taxon>
        <taxon>Solanoideae</taxon>
        <taxon>Solaneae</taxon>
        <taxon>Solanum</taxon>
    </lineage>
</organism>
<dbReference type="GO" id="GO:0003677">
    <property type="term" value="F:DNA binding"/>
    <property type="evidence" value="ECO:0007669"/>
    <property type="project" value="UniProtKB-KW"/>
</dbReference>
<dbReference type="AlphaFoldDB" id="A0A9J6B7W9"/>
<dbReference type="PRINTS" id="PR00404">
    <property type="entry name" value="MADSDOMAIN"/>
</dbReference>
<dbReference type="PANTHER" id="PTHR48019">
    <property type="entry name" value="SERUM RESPONSE FACTOR HOMOLOG"/>
    <property type="match status" value="1"/>
</dbReference>
<protein>
    <recommendedName>
        <fullName evidence="7">MADS-box domain-containing protein</fullName>
    </recommendedName>
</protein>
<feature type="coiled-coil region" evidence="6">
    <location>
        <begin position="283"/>
        <end position="310"/>
    </location>
</feature>
<dbReference type="EMBL" id="JACXVP010000001">
    <property type="protein sequence ID" value="KAG5632917.1"/>
    <property type="molecule type" value="Genomic_DNA"/>
</dbReference>
<dbReference type="Pfam" id="PF00319">
    <property type="entry name" value="SRF-TF"/>
    <property type="match status" value="1"/>
</dbReference>
<gene>
    <name evidence="8" type="ORF">H5410_004634</name>
</gene>
<dbReference type="InterPro" id="IPR002100">
    <property type="entry name" value="TF_MADSbox"/>
</dbReference>
<dbReference type="SMART" id="SM00432">
    <property type="entry name" value="MADS"/>
    <property type="match status" value="1"/>
</dbReference>
<dbReference type="OrthoDB" id="1302034at2759"/>
<evidence type="ECO:0000256" key="3">
    <source>
        <dbReference type="ARBA" id="ARBA00023125"/>
    </source>
</evidence>
<evidence type="ECO:0000259" key="7">
    <source>
        <dbReference type="PROSITE" id="PS50066"/>
    </source>
</evidence>
<dbReference type="InterPro" id="IPR050142">
    <property type="entry name" value="MADS-box/MEF2_TF"/>
</dbReference>
<evidence type="ECO:0000256" key="5">
    <source>
        <dbReference type="ARBA" id="ARBA00023242"/>
    </source>
</evidence>
<evidence type="ECO:0000256" key="2">
    <source>
        <dbReference type="ARBA" id="ARBA00023015"/>
    </source>
</evidence>
<dbReference type="Proteomes" id="UP000824120">
    <property type="component" value="Chromosome 1"/>
</dbReference>
<dbReference type="CDD" id="cd00120">
    <property type="entry name" value="MADS"/>
    <property type="match status" value="1"/>
</dbReference>
<evidence type="ECO:0000256" key="6">
    <source>
        <dbReference type="SAM" id="Coils"/>
    </source>
</evidence>
<proteinExistence type="predicted"/>
<dbReference type="SUPFAM" id="SSF55455">
    <property type="entry name" value="SRF-like"/>
    <property type="match status" value="1"/>
</dbReference>
<keyword evidence="6" id="KW-0175">Coiled coil</keyword>
<evidence type="ECO:0000256" key="1">
    <source>
        <dbReference type="ARBA" id="ARBA00004123"/>
    </source>
</evidence>
<dbReference type="PROSITE" id="PS50066">
    <property type="entry name" value="MADS_BOX_2"/>
    <property type="match status" value="1"/>
</dbReference>
<sequence length="314" mass="35042">MTKGIGKKKIDIKKIASDSSRKVTLSKRRTGLFKKARELETKSGARIALLVFSPSGRLYTSGDVSLFENNGFSSNPHLSTEIASNSYVKPSTLRLKNLNVEGCSEIFSPASVFYSAGEILIVEDNLKNNGFSSNSDLSSDFSSNFYEDWSTLWLENFDDEECSEIFSPPGGFYSSGEFPIVVGDLKNNGFSSNSDLLTEISSNSYAKPSTLHLKNFDVEGCSEIFSPDGRFYCSNEFPIVDDSLKNNVFSSNSDFSTDFGSNLYEAWSTLWLENFNVEECSSVEELMLLKEKLEENRDELILKMEAEFIDSLLV</sequence>
<dbReference type="Gene3D" id="3.40.1810.10">
    <property type="entry name" value="Transcription factor, MADS-box"/>
    <property type="match status" value="1"/>
</dbReference>
<keyword evidence="9" id="KW-1185">Reference proteome</keyword>
<evidence type="ECO:0000313" key="9">
    <source>
        <dbReference type="Proteomes" id="UP000824120"/>
    </source>
</evidence>
<keyword evidence="5" id="KW-0539">Nucleus</keyword>
<name>A0A9J6B7W9_SOLCO</name>
<evidence type="ECO:0000313" key="8">
    <source>
        <dbReference type="EMBL" id="KAG5632917.1"/>
    </source>
</evidence>
<dbReference type="InterPro" id="IPR036879">
    <property type="entry name" value="TF_MADSbox_sf"/>
</dbReference>
<accession>A0A9J6B7W9</accession>
<dbReference type="GO" id="GO:0005634">
    <property type="term" value="C:nucleus"/>
    <property type="evidence" value="ECO:0007669"/>
    <property type="project" value="UniProtKB-SubCell"/>
</dbReference>
<keyword evidence="2" id="KW-0805">Transcription regulation</keyword>
<keyword evidence="3" id="KW-0238">DNA-binding</keyword>
<feature type="domain" description="MADS-box" evidence="7">
    <location>
        <begin position="5"/>
        <end position="65"/>
    </location>
</feature>